<dbReference type="PROSITE" id="PS50011">
    <property type="entry name" value="PROTEIN_KINASE_DOM"/>
    <property type="match status" value="1"/>
</dbReference>
<comment type="caution">
    <text evidence="24">The sequence shown here is derived from an EMBL/GenBank/DDBJ whole genome shotgun (WGS) entry which is preliminary data.</text>
</comment>
<dbReference type="GO" id="GO:0005634">
    <property type="term" value="C:nucleus"/>
    <property type="evidence" value="ECO:0007669"/>
    <property type="project" value="UniProtKB-SubCell"/>
</dbReference>
<evidence type="ECO:0000256" key="3">
    <source>
        <dbReference type="ARBA" id="ARBA00004399"/>
    </source>
</evidence>
<evidence type="ECO:0000256" key="6">
    <source>
        <dbReference type="ARBA" id="ARBA00022527"/>
    </source>
</evidence>
<dbReference type="InterPro" id="IPR000719">
    <property type="entry name" value="Prot_kinase_dom"/>
</dbReference>
<reference evidence="24" key="1">
    <citation type="thesis" date="2020" institute="ProQuest LLC" country="789 East Eisenhower Parkway, Ann Arbor, MI, USA">
        <title>Comparative Genomics and Chromosome Evolution.</title>
        <authorList>
            <person name="Mudd A.B."/>
        </authorList>
    </citation>
    <scope>NUCLEOTIDE SEQUENCE</scope>
    <source>
        <strain evidence="24">237g6f4</strain>
        <tissue evidence="24">Blood</tissue>
    </source>
</reference>
<dbReference type="GO" id="GO:0005524">
    <property type="term" value="F:ATP binding"/>
    <property type="evidence" value="ECO:0007669"/>
    <property type="project" value="UniProtKB-UniRule"/>
</dbReference>
<evidence type="ECO:0000313" key="24">
    <source>
        <dbReference type="EMBL" id="KAG8558605.1"/>
    </source>
</evidence>
<evidence type="ECO:0000256" key="5">
    <source>
        <dbReference type="ARBA" id="ARBA00022475"/>
    </source>
</evidence>
<keyword evidence="14" id="KW-0539">Nucleus</keyword>
<evidence type="ECO:0000256" key="9">
    <source>
        <dbReference type="ARBA" id="ARBA00022703"/>
    </source>
</evidence>
<dbReference type="PROSITE" id="PS00108">
    <property type="entry name" value="PROTEIN_KINASE_ST"/>
    <property type="match status" value="1"/>
</dbReference>
<dbReference type="InterPro" id="IPR011009">
    <property type="entry name" value="Kinase-like_dom_sf"/>
</dbReference>
<dbReference type="GO" id="GO:0005886">
    <property type="term" value="C:plasma membrane"/>
    <property type="evidence" value="ECO:0007669"/>
    <property type="project" value="UniProtKB-SubCell"/>
</dbReference>
<dbReference type="PROSITE" id="PS00107">
    <property type="entry name" value="PROTEIN_KINASE_ATP"/>
    <property type="match status" value="1"/>
</dbReference>
<evidence type="ECO:0000256" key="13">
    <source>
        <dbReference type="ARBA" id="ARBA00023136"/>
    </source>
</evidence>
<evidence type="ECO:0000256" key="15">
    <source>
        <dbReference type="ARBA" id="ARBA00047899"/>
    </source>
</evidence>
<dbReference type="PANTHER" id="PTHR24342:SF5">
    <property type="entry name" value="SERINE_THREONINE-PROTEIN KINASE 17B"/>
    <property type="match status" value="1"/>
</dbReference>
<keyword evidence="5" id="KW-1003">Cell membrane</keyword>
<name>A0AAV7AGH8_ENGPU</name>
<dbReference type="Gene3D" id="3.30.200.20">
    <property type="entry name" value="Phosphorylase Kinase, domain 1"/>
    <property type="match status" value="1"/>
</dbReference>
<evidence type="ECO:0000256" key="1">
    <source>
        <dbReference type="ARBA" id="ARBA00004123"/>
    </source>
</evidence>
<evidence type="ECO:0000256" key="10">
    <source>
        <dbReference type="ARBA" id="ARBA00022741"/>
    </source>
</evidence>
<keyword evidence="12 21" id="KW-0067">ATP-binding</keyword>
<feature type="binding site" evidence="21">
    <location>
        <position position="62"/>
    </location>
    <ligand>
        <name>ATP</name>
        <dbReference type="ChEBI" id="CHEBI:30616"/>
    </ligand>
</feature>
<keyword evidence="7" id="KW-0597">Phosphoprotein</keyword>
<proteinExistence type="inferred from homology"/>
<evidence type="ECO:0000256" key="21">
    <source>
        <dbReference type="PROSITE-ProRule" id="PRU10141"/>
    </source>
</evidence>
<evidence type="ECO:0000256" key="17">
    <source>
        <dbReference type="ARBA" id="ARBA00060827"/>
    </source>
</evidence>
<keyword evidence="6 22" id="KW-0723">Serine/threonine-protein kinase</keyword>
<evidence type="ECO:0000256" key="20">
    <source>
        <dbReference type="ARBA" id="ARBA00076111"/>
    </source>
</evidence>
<comment type="similarity">
    <text evidence="17">Belongs to the protein kinase superfamily. CAMK Ser/Thr protein kinase family. DAP kinase subfamily.</text>
</comment>
<dbReference type="GO" id="GO:0004674">
    <property type="term" value="F:protein serine/threonine kinase activity"/>
    <property type="evidence" value="ECO:0007669"/>
    <property type="project" value="UniProtKB-KW"/>
</dbReference>
<evidence type="ECO:0000259" key="23">
    <source>
        <dbReference type="PROSITE" id="PS50011"/>
    </source>
</evidence>
<dbReference type="SMART" id="SM00220">
    <property type="entry name" value="S_TKc"/>
    <property type="match status" value="1"/>
</dbReference>
<dbReference type="GO" id="GO:0005793">
    <property type="term" value="C:endoplasmic reticulum-Golgi intermediate compartment"/>
    <property type="evidence" value="ECO:0007669"/>
    <property type="project" value="UniProtKB-SubCell"/>
</dbReference>
<dbReference type="Pfam" id="PF00069">
    <property type="entry name" value="Pkinase"/>
    <property type="match status" value="1"/>
</dbReference>
<evidence type="ECO:0000256" key="4">
    <source>
        <dbReference type="ARBA" id="ARBA00012513"/>
    </source>
</evidence>
<dbReference type="PANTHER" id="PTHR24342">
    <property type="entry name" value="SERINE/THREONINE-PROTEIN KINASE 17"/>
    <property type="match status" value="1"/>
</dbReference>
<comment type="subcellular location">
    <subcellularLocation>
        <location evidence="2">Cell membrane</location>
    </subcellularLocation>
    <subcellularLocation>
        <location evidence="3">Endoplasmic reticulum-Golgi intermediate compartment</location>
    </subcellularLocation>
    <subcellularLocation>
        <location evidence="1">Nucleus</location>
    </subcellularLocation>
</comment>
<feature type="domain" description="Protein kinase" evidence="23">
    <location>
        <begin position="33"/>
        <end position="292"/>
    </location>
</feature>
<keyword evidence="10 21" id="KW-0547">Nucleotide-binding</keyword>
<keyword evidence="8" id="KW-0808">Transferase</keyword>
<evidence type="ECO:0000256" key="18">
    <source>
        <dbReference type="ARBA" id="ARBA00062765"/>
    </source>
</evidence>
<evidence type="ECO:0000256" key="16">
    <source>
        <dbReference type="ARBA" id="ARBA00048679"/>
    </source>
</evidence>
<comment type="catalytic activity">
    <reaction evidence="16">
        <text>L-seryl-[protein] + ATP = O-phospho-L-seryl-[protein] + ADP + H(+)</text>
        <dbReference type="Rhea" id="RHEA:17989"/>
        <dbReference type="Rhea" id="RHEA-COMP:9863"/>
        <dbReference type="Rhea" id="RHEA-COMP:11604"/>
        <dbReference type="ChEBI" id="CHEBI:15378"/>
        <dbReference type="ChEBI" id="CHEBI:29999"/>
        <dbReference type="ChEBI" id="CHEBI:30616"/>
        <dbReference type="ChEBI" id="CHEBI:83421"/>
        <dbReference type="ChEBI" id="CHEBI:456216"/>
        <dbReference type="EC" id="2.7.11.1"/>
    </reaction>
</comment>
<dbReference type="GO" id="GO:0006915">
    <property type="term" value="P:apoptotic process"/>
    <property type="evidence" value="ECO:0007669"/>
    <property type="project" value="UniProtKB-KW"/>
</dbReference>
<sequence length="363" mass="41622">MLRSKVEGNYPVDCLYTTIHTPIKTEKLHHLYLVDTGLLGRGRFAVVRRCTEKATGREFAAKFLKKRRRGKDCRAEIIHEIAVLEMAKSHPHIVDLHEVYETSNEMILVLEYAAGGEMFSLCAPDKNDNISERQIIRLLRQIIEGVKFLHENHVVHLDLKLQNILLSSLEPPGDIKIVDFGMSRKLGNCEIREIMGTTEYLAPEVLNYEPITTSTDIWSIGVICYMLLTGESPFAGIDNQETYLNISQLNVDYSEETFASVSQDAVDFIKSILVKNPQDRATAEDCLAHPWLHQDEPHLSCLQSLYNTHSEENVNRSNNFKLKCGCNKMNKDRKEDKENIQEDGVTAIKRFRFDTTHQQHFFI</sequence>
<keyword evidence="25" id="KW-1185">Reference proteome</keyword>
<dbReference type="GO" id="GO:0035556">
    <property type="term" value="P:intracellular signal transduction"/>
    <property type="evidence" value="ECO:0007669"/>
    <property type="project" value="TreeGrafter"/>
</dbReference>
<dbReference type="EMBL" id="WNYA01000008">
    <property type="protein sequence ID" value="KAG8558605.1"/>
    <property type="molecule type" value="Genomic_DNA"/>
</dbReference>
<evidence type="ECO:0000256" key="22">
    <source>
        <dbReference type="RuleBase" id="RU000304"/>
    </source>
</evidence>
<dbReference type="SUPFAM" id="SSF56112">
    <property type="entry name" value="Protein kinase-like (PK-like)"/>
    <property type="match status" value="1"/>
</dbReference>
<dbReference type="Proteomes" id="UP000824782">
    <property type="component" value="Unassembled WGS sequence"/>
</dbReference>
<dbReference type="InterPro" id="IPR017441">
    <property type="entry name" value="Protein_kinase_ATP_BS"/>
</dbReference>
<dbReference type="Gene3D" id="1.10.510.10">
    <property type="entry name" value="Transferase(Phosphotransferase) domain 1"/>
    <property type="match status" value="1"/>
</dbReference>
<evidence type="ECO:0000256" key="19">
    <source>
        <dbReference type="ARBA" id="ARBA00069224"/>
    </source>
</evidence>
<evidence type="ECO:0000256" key="7">
    <source>
        <dbReference type="ARBA" id="ARBA00022553"/>
    </source>
</evidence>
<accession>A0AAV7AGH8</accession>
<dbReference type="GO" id="GO:0043065">
    <property type="term" value="P:positive regulation of apoptotic process"/>
    <property type="evidence" value="ECO:0007669"/>
    <property type="project" value="TreeGrafter"/>
</dbReference>
<dbReference type="InterPro" id="IPR008271">
    <property type="entry name" value="Ser/Thr_kinase_AS"/>
</dbReference>
<dbReference type="EC" id="2.7.11.1" evidence="4"/>
<comment type="subunit">
    <text evidence="18">Interacts with CHP1; the interaction induces CHP1 to translocate from the Golgi to the nucleus.</text>
</comment>
<comment type="catalytic activity">
    <reaction evidence="15">
        <text>L-threonyl-[protein] + ATP = O-phospho-L-threonyl-[protein] + ADP + H(+)</text>
        <dbReference type="Rhea" id="RHEA:46608"/>
        <dbReference type="Rhea" id="RHEA-COMP:11060"/>
        <dbReference type="Rhea" id="RHEA-COMP:11605"/>
        <dbReference type="ChEBI" id="CHEBI:15378"/>
        <dbReference type="ChEBI" id="CHEBI:30013"/>
        <dbReference type="ChEBI" id="CHEBI:30616"/>
        <dbReference type="ChEBI" id="CHEBI:61977"/>
        <dbReference type="ChEBI" id="CHEBI:456216"/>
        <dbReference type="EC" id="2.7.11.1"/>
    </reaction>
</comment>
<evidence type="ECO:0000256" key="8">
    <source>
        <dbReference type="ARBA" id="ARBA00022679"/>
    </source>
</evidence>
<evidence type="ECO:0000256" key="12">
    <source>
        <dbReference type="ARBA" id="ARBA00022840"/>
    </source>
</evidence>
<protein>
    <recommendedName>
        <fullName evidence="19">Serine/threonine-protein kinase 17B</fullName>
        <ecNumber evidence="4">2.7.11.1</ecNumber>
    </recommendedName>
    <alternativeName>
        <fullName evidence="20">DAP kinase-related apoptosis-inducing protein kinase 2</fullName>
    </alternativeName>
</protein>
<evidence type="ECO:0000256" key="2">
    <source>
        <dbReference type="ARBA" id="ARBA00004236"/>
    </source>
</evidence>
<keyword evidence="9" id="KW-0053">Apoptosis</keyword>
<gene>
    <name evidence="24" type="ORF">GDO81_017062</name>
</gene>
<dbReference type="FunFam" id="1.10.510.10:FF:000422">
    <property type="entry name" value="serine/threonine-protein kinase 17B"/>
    <property type="match status" value="1"/>
</dbReference>
<dbReference type="FunFam" id="3.30.200.20:FF:000175">
    <property type="entry name" value="Serine/threonine-protein kinase 17B"/>
    <property type="match status" value="1"/>
</dbReference>
<evidence type="ECO:0000313" key="25">
    <source>
        <dbReference type="Proteomes" id="UP000824782"/>
    </source>
</evidence>
<evidence type="ECO:0000256" key="14">
    <source>
        <dbReference type="ARBA" id="ARBA00023242"/>
    </source>
</evidence>
<organism evidence="24 25">
    <name type="scientific">Engystomops pustulosus</name>
    <name type="common">Tungara frog</name>
    <name type="synonym">Physalaemus pustulosus</name>
    <dbReference type="NCBI Taxonomy" id="76066"/>
    <lineage>
        <taxon>Eukaryota</taxon>
        <taxon>Metazoa</taxon>
        <taxon>Chordata</taxon>
        <taxon>Craniata</taxon>
        <taxon>Vertebrata</taxon>
        <taxon>Euteleostomi</taxon>
        <taxon>Amphibia</taxon>
        <taxon>Batrachia</taxon>
        <taxon>Anura</taxon>
        <taxon>Neobatrachia</taxon>
        <taxon>Hyloidea</taxon>
        <taxon>Leptodactylidae</taxon>
        <taxon>Leiuperinae</taxon>
        <taxon>Engystomops</taxon>
    </lineage>
</organism>
<keyword evidence="13" id="KW-0472">Membrane</keyword>
<evidence type="ECO:0000256" key="11">
    <source>
        <dbReference type="ARBA" id="ARBA00022777"/>
    </source>
</evidence>
<dbReference type="AlphaFoldDB" id="A0AAV7AGH8"/>
<keyword evidence="11" id="KW-0418">Kinase</keyword>